<dbReference type="PANTHER" id="PTHR43800:SF1">
    <property type="entry name" value="PEPTIDYL-LYSINE N-ACETYLTRANSFERASE YJAB"/>
    <property type="match status" value="1"/>
</dbReference>
<protein>
    <submittedName>
        <fullName evidence="1">Acetyltransferase</fullName>
    </submittedName>
</protein>
<dbReference type="RefSeq" id="WP_184092706.1">
    <property type="nucleotide sequence ID" value="NZ_AP023367.1"/>
</dbReference>
<dbReference type="AlphaFoldDB" id="A0A6S6QZZ5"/>
<reference evidence="1 2" key="1">
    <citation type="journal article" date="2016" name="Int. J. Syst. Evol. Microbiol.">
        <title>Descriptions of Anaerotaenia torta gen. nov., sp. nov. and Anaerocolumna cellulosilytica gen. nov., sp. nov. isolated from a methanogenic reactor of cattle waste.</title>
        <authorList>
            <person name="Uek A."/>
            <person name="Ohtaki Y."/>
            <person name="Kaku N."/>
            <person name="Ueki K."/>
        </authorList>
    </citation>
    <scope>NUCLEOTIDE SEQUENCE [LARGE SCALE GENOMIC DNA]</scope>
    <source>
        <strain evidence="1 2">SN021</strain>
    </source>
</reference>
<dbReference type="EMBL" id="AP023367">
    <property type="protein sequence ID" value="BCJ92872.1"/>
    <property type="molecule type" value="Genomic_DNA"/>
</dbReference>
<dbReference type="CDD" id="cd04301">
    <property type="entry name" value="NAT_SF"/>
    <property type="match status" value="1"/>
</dbReference>
<keyword evidence="2" id="KW-1185">Reference proteome</keyword>
<accession>A0A6S6QZZ5</accession>
<organism evidence="1 2">
    <name type="scientific">Anaerocolumna cellulosilytica</name>
    <dbReference type="NCBI Taxonomy" id="433286"/>
    <lineage>
        <taxon>Bacteria</taxon>
        <taxon>Bacillati</taxon>
        <taxon>Bacillota</taxon>
        <taxon>Clostridia</taxon>
        <taxon>Lachnospirales</taxon>
        <taxon>Lachnospiraceae</taxon>
        <taxon>Anaerocolumna</taxon>
    </lineage>
</organism>
<dbReference type="NCBIfam" id="NF007853">
    <property type="entry name" value="PRK10562.1"/>
    <property type="match status" value="1"/>
</dbReference>
<dbReference type="InterPro" id="IPR000182">
    <property type="entry name" value="GNAT_dom"/>
</dbReference>
<dbReference type="Gene3D" id="3.40.630.30">
    <property type="match status" value="1"/>
</dbReference>
<dbReference type="PROSITE" id="PS51186">
    <property type="entry name" value="GNAT"/>
    <property type="match status" value="1"/>
</dbReference>
<sequence length="143" mass="16600">MIRKLVAQDIKAVMDIWISTNITAHDFIAEDYWKKNYDIVEKEYLPAADTYVYEEGQQIKGFISIINEVFIGGLFVDENSQGQGIGKALLNYAKEQYNELELCAYADNQKAVDFYKHCGFIITEQQPNEDSGYPEYTMKWKKE</sequence>
<keyword evidence="1" id="KW-0808">Transferase</keyword>
<gene>
    <name evidence="1" type="ORF">acsn021_04410</name>
</gene>
<dbReference type="KEGG" id="acel:acsn021_04410"/>
<dbReference type="SUPFAM" id="SSF55729">
    <property type="entry name" value="Acyl-CoA N-acyltransferases (Nat)"/>
    <property type="match status" value="1"/>
</dbReference>
<dbReference type="PANTHER" id="PTHR43800">
    <property type="entry name" value="PEPTIDYL-LYSINE N-ACETYLTRANSFERASE YJAB"/>
    <property type="match status" value="1"/>
</dbReference>
<proteinExistence type="predicted"/>
<dbReference type="GO" id="GO:0016747">
    <property type="term" value="F:acyltransferase activity, transferring groups other than amino-acyl groups"/>
    <property type="evidence" value="ECO:0007669"/>
    <property type="project" value="InterPro"/>
</dbReference>
<evidence type="ECO:0000313" key="1">
    <source>
        <dbReference type="EMBL" id="BCJ92872.1"/>
    </source>
</evidence>
<dbReference type="Pfam" id="PF13673">
    <property type="entry name" value="Acetyltransf_10"/>
    <property type="match status" value="1"/>
</dbReference>
<evidence type="ECO:0000313" key="2">
    <source>
        <dbReference type="Proteomes" id="UP000515561"/>
    </source>
</evidence>
<dbReference type="InterPro" id="IPR016181">
    <property type="entry name" value="Acyl_CoA_acyltransferase"/>
</dbReference>
<name>A0A6S6QZZ5_9FIRM</name>
<dbReference type="Proteomes" id="UP000515561">
    <property type="component" value="Chromosome"/>
</dbReference>